<dbReference type="PANTHER" id="PTHR10358">
    <property type="entry name" value="ENDOSULFINE"/>
    <property type="match status" value="1"/>
</dbReference>
<evidence type="ECO:0000313" key="5">
    <source>
        <dbReference type="EMBL" id="LAB66187.1"/>
    </source>
</evidence>
<evidence type="ECO:0000256" key="2">
    <source>
        <dbReference type="ARBA" id="ARBA00022776"/>
    </source>
</evidence>
<keyword evidence="2" id="KW-0132">Cell division</keyword>
<evidence type="ECO:0000313" key="6">
    <source>
        <dbReference type="EMBL" id="LAC20226.1"/>
    </source>
</evidence>
<feature type="region of interest" description="Disordered" evidence="4">
    <location>
        <begin position="88"/>
        <end position="111"/>
    </location>
</feature>
<comment type="similarity">
    <text evidence="1">Belongs to the endosulfine family.</text>
</comment>
<organism evidence="5">
    <name type="scientific">Hirondellea gigas</name>
    <dbReference type="NCBI Taxonomy" id="1518452"/>
    <lineage>
        <taxon>Eukaryota</taxon>
        <taxon>Metazoa</taxon>
        <taxon>Ecdysozoa</taxon>
        <taxon>Arthropoda</taxon>
        <taxon>Crustacea</taxon>
        <taxon>Multicrustacea</taxon>
        <taxon>Malacostraca</taxon>
        <taxon>Eumalacostraca</taxon>
        <taxon>Peracarida</taxon>
        <taxon>Amphipoda</taxon>
        <taxon>Amphilochidea</taxon>
        <taxon>Lysianassida</taxon>
        <taxon>Lysianassidira</taxon>
        <taxon>Lysianassoidea</taxon>
        <taxon>Lysianassidae</taxon>
        <taxon>Hirondellea</taxon>
    </lineage>
</organism>
<keyword evidence="2" id="KW-0498">Mitosis</keyword>
<dbReference type="EMBL" id="IACT01000849">
    <property type="protein sequence ID" value="LAC20226.1"/>
    <property type="molecule type" value="mRNA"/>
</dbReference>
<feature type="compositionally biased region" description="Basic and acidic residues" evidence="4">
    <location>
        <begin position="24"/>
        <end position="35"/>
    </location>
</feature>
<dbReference type="AlphaFoldDB" id="A0A2P2HWN5"/>
<keyword evidence="3" id="KW-0650">Protein phosphatase inhibitor</keyword>
<evidence type="ECO:0000256" key="1">
    <source>
        <dbReference type="ARBA" id="ARBA00010520"/>
    </source>
</evidence>
<sequence>MSAAEDITKKPEVTVEAPTESQEAQDKTESKESARSIEAAEEAKLRARHPQSMVGRPAAGHSAFLHKRLGKGQKYFDSGDYQMALQKPHNKSRMPPLLAHSTGEAIPTPDSVPVRKTSIIQQPKLTSSTAS</sequence>
<name>A0A2P2HWN5_9CRUS</name>
<reference evidence="6" key="1">
    <citation type="submission" date="2017-11" db="EMBL/GenBank/DDBJ databases">
        <title>The sensing device of the deep-sea amphipod.</title>
        <authorList>
            <person name="Kobayashi H."/>
            <person name="Nagahama T."/>
            <person name="Arai W."/>
            <person name="Sasagawa Y."/>
            <person name="Umeda M."/>
            <person name="Hayashi T."/>
            <person name="Nikaido I."/>
            <person name="Watanabe H."/>
            <person name="Oguri K."/>
            <person name="Kitazato H."/>
            <person name="Fujioka K."/>
            <person name="Kido Y."/>
            <person name="Takami H."/>
        </authorList>
    </citation>
    <scope>NUCLEOTIDE SEQUENCE</scope>
    <source>
        <tissue evidence="6">Whole body</tissue>
    </source>
</reference>
<dbReference type="InterPro" id="IPR006760">
    <property type="entry name" value="Endosulphine"/>
</dbReference>
<proteinExistence type="evidence at transcript level"/>
<keyword evidence="2" id="KW-0131">Cell cycle</keyword>
<evidence type="ECO:0000256" key="3">
    <source>
        <dbReference type="ARBA" id="ARBA00023272"/>
    </source>
</evidence>
<dbReference type="GO" id="GO:0004864">
    <property type="term" value="F:protein phosphatase inhibitor activity"/>
    <property type="evidence" value="ECO:0007669"/>
    <property type="project" value="UniProtKB-KW"/>
</dbReference>
<feature type="region of interest" description="Disordered" evidence="4">
    <location>
        <begin position="1"/>
        <end position="58"/>
    </location>
</feature>
<protein>
    <submittedName>
        <fullName evidence="5">cAMP-regulated phosphoprotein 19-like</fullName>
    </submittedName>
</protein>
<dbReference type="EMBL" id="IACF01000411">
    <property type="protein sequence ID" value="LAB66187.1"/>
    <property type="molecule type" value="mRNA"/>
</dbReference>
<dbReference type="GO" id="GO:0005737">
    <property type="term" value="C:cytoplasm"/>
    <property type="evidence" value="ECO:0007669"/>
    <property type="project" value="TreeGrafter"/>
</dbReference>
<dbReference type="PANTHER" id="PTHR10358:SF6">
    <property type="entry name" value="ENDOSULFINE, ISOFORM A"/>
    <property type="match status" value="1"/>
</dbReference>
<reference evidence="5" key="2">
    <citation type="journal article" date="2018" name="Biosci. Biotechnol. Biochem.">
        <title>Polysaccharide hydrolase of the hadal zone amphipods Hirondellea gigas.</title>
        <authorList>
            <person name="Kobayashi H."/>
            <person name="Nagahama T."/>
            <person name="Arai W."/>
            <person name="Sasagawa Y."/>
            <person name="Umeda M."/>
            <person name="Hayashi T."/>
            <person name="Nikaido I."/>
            <person name="Watanabe H."/>
            <person name="Oguri K."/>
            <person name="Kitazato H."/>
            <person name="Fujioka K."/>
            <person name="Kido Y."/>
            <person name="Takami H."/>
        </authorList>
    </citation>
    <scope>NUCLEOTIDE SEQUENCE</scope>
    <source>
        <tissue evidence="5">Whole body</tissue>
    </source>
</reference>
<accession>A0A2P2HWN5</accession>
<feature type="compositionally biased region" description="Basic and acidic residues" evidence="4">
    <location>
        <begin position="1"/>
        <end position="13"/>
    </location>
</feature>
<evidence type="ECO:0000256" key="4">
    <source>
        <dbReference type="SAM" id="MobiDB-lite"/>
    </source>
</evidence>